<dbReference type="InterPro" id="IPR027989">
    <property type="entry name" value="DUF4461"/>
</dbReference>
<protein>
    <recommendedName>
        <fullName evidence="6">DUF4460 domain-containing protein</fullName>
    </recommendedName>
</protein>
<dbReference type="Pfam" id="PF14687">
    <property type="entry name" value="DUF4460"/>
    <property type="match status" value="1"/>
</dbReference>
<feature type="domain" description="DUF4460" evidence="3">
    <location>
        <begin position="131"/>
        <end position="209"/>
    </location>
</feature>
<accession>A0A7S3UEJ1</accession>
<feature type="domain" description="DUF4461" evidence="4">
    <location>
        <begin position="313"/>
        <end position="573"/>
    </location>
</feature>
<gene>
    <name evidence="5" type="ORF">PSAL00342_LOCUS3480</name>
</gene>
<dbReference type="InterPro" id="IPR028031">
    <property type="entry name" value="DUF4460"/>
</dbReference>
<name>A0A7S3UEJ1_9CHLO</name>
<organism evidence="5">
    <name type="scientific">Picocystis salinarum</name>
    <dbReference type="NCBI Taxonomy" id="88271"/>
    <lineage>
        <taxon>Eukaryota</taxon>
        <taxon>Viridiplantae</taxon>
        <taxon>Chlorophyta</taxon>
        <taxon>Picocystophyceae</taxon>
        <taxon>Picocystales</taxon>
        <taxon>Picocystaceae</taxon>
        <taxon>Picocystis</taxon>
    </lineage>
</organism>
<reference evidence="5" key="1">
    <citation type="submission" date="2021-01" db="EMBL/GenBank/DDBJ databases">
        <authorList>
            <person name="Corre E."/>
            <person name="Pelletier E."/>
            <person name="Niang G."/>
            <person name="Scheremetjew M."/>
            <person name="Finn R."/>
            <person name="Kale V."/>
            <person name="Holt S."/>
            <person name="Cochrane G."/>
            <person name="Meng A."/>
            <person name="Brown T."/>
            <person name="Cohen L."/>
        </authorList>
    </citation>
    <scope>NUCLEOTIDE SEQUENCE</scope>
    <source>
        <strain evidence="5">CCMP1897</strain>
    </source>
</reference>
<evidence type="ECO:0008006" key="6">
    <source>
        <dbReference type="Google" id="ProtNLM"/>
    </source>
</evidence>
<keyword evidence="2" id="KW-0732">Signal</keyword>
<sequence>MHCTWIWLSSFVFGKFFTTRQSVWMHSVERSIHPTVLWHDGKETSWFGLVVPLRFRSGFARIDQSVEWEQYKRHRTDPTTSTPKRTEMRRWWTTAFARVEVCWTRGWTVRRTNTGWAAQARDETKEEDRPRPTVKEQLRALYKMVHPDLFHQDPVAKAANESSFQLLQEYLSLSSEDEARHNSSLFNFSFYTKAEQGSRSRKVDISLPPPSRHGNTRREDENSYSLSTLKALSRLFERCGLNGDLQELQRETMDEWDSMPLAGFLPTAVELVRQQENNSRTPLFRENTVRTALFIGRRIRVSYAQNMVEMPAEERLKVLEKLAYALDCLPEANLGDLTIKLGDHSGIDKNGILWLRSGGRSVDFINAVTNANLELAHRHNAIRRDRLKLEKQIANNLGVASISAEQRLASEPSYLAFLEKLGLYSHQKGKVGTEDLSLVSVRVCRRQPRGDDEQMGHLDDRTGHIFVQDCTEPQDVYRSIHRHGKKAQDIAKAHLAKQENLIHLKKLVRLRLGLRHIYQDNCVSADCFRSCCSRLLRISRALRPVLEGSSLRISNKNGVCNDGQCIFIKWDFKA</sequence>
<dbReference type="Pfam" id="PF14688">
    <property type="entry name" value="DUF4461"/>
    <property type="match status" value="1"/>
</dbReference>
<feature type="region of interest" description="Disordered" evidence="1">
    <location>
        <begin position="199"/>
        <end position="223"/>
    </location>
</feature>
<evidence type="ECO:0000256" key="2">
    <source>
        <dbReference type="SAM" id="SignalP"/>
    </source>
</evidence>
<feature type="signal peptide" evidence="2">
    <location>
        <begin position="1"/>
        <end position="22"/>
    </location>
</feature>
<dbReference type="GO" id="GO:0005739">
    <property type="term" value="C:mitochondrion"/>
    <property type="evidence" value="ECO:0007669"/>
    <property type="project" value="TreeGrafter"/>
</dbReference>
<evidence type="ECO:0000256" key="1">
    <source>
        <dbReference type="SAM" id="MobiDB-lite"/>
    </source>
</evidence>
<evidence type="ECO:0000259" key="3">
    <source>
        <dbReference type="Pfam" id="PF14687"/>
    </source>
</evidence>
<dbReference type="PANTHER" id="PTHR31596:SF1">
    <property type="entry name" value="T-CELL ACTIVATION INHIBITOR, MITOCHONDRIAL"/>
    <property type="match status" value="1"/>
</dbReference>
<proteinExistence type="predicted"/>
<dbReference type="PANTHER" id="PTHR31596">
    <property type="entry name" value="T-CELL ACTIVATION INHIBITOR, MITOCHONDRIAL"/>
    <property type="match status" value="1"/>
</dbReference>
<dbReference type="InterPro" id="IPR027986">
    <property type="entry name" value="TCAIM"/>
</dbReference>
<evidence type="ECO:0000259" key="4">
    <source>
        <dbReference type="Pfam" id="PF14688"/>
    </source>
</evidence>
<feature type="chain" id="PRO_5030717614" description="DUF4460 domain-containing protein" evidence="2">
    <location>
        <begin position="23"/>
        <end position="574"/>
    </location>
</feature>
<evidence type="ECO:0000313" key="5">
    <source>
        <dbReference type="EMBL" id="CAE0609661.1"/>
    </source>
</evidence>
<dbReference type="AlphaFoldDB" id="A0A7S3UEJ1"/>
<dbReference type="EMBL" id="HBIS01003839">
    <property type="protein sequence ID" value="CAE0609661.1"/>
    <property type="molecule type" value="Transcribed_RNA"/>
</dbReference>